<accession>H0G829</accession>
<proteinExistence type="predicted"/>
<dbReference type="PATRIC" id="fig|1107881.3.peg.5740"/>
<dbReference type="AlphaFoldDB" id="H0G829"/>
<evidence type="ECO:0000313" key="2">
    <source>
        <dbReference type="Proteomes" id="UP000004038"/>
    </source>
</evidence>
<dbReference type="EMBL" id="AGVV01000084">
    <property type="protein sequence ID" value="EHK74546.1"/>
    <property type="molecule type" value="Genomic_DNA"/>
</dbReference>
<organism evidence="1 2">
    <name type="scientific">Sinorhizobium meliloti CCNWSX0020</name>
    <dbReference type="NCBI Taxonomy" id="1107881"/>
    <lineage>
        <taxon>Bacteria</taxon>
        <taxon>Pseudomonadati</taxon>
        <taxon>Pseudomonadota</taxon>
        <taxon>Alphaproteobacteria</taxon>
        <taxon>Hyphomicrobiales</taxon>
        <taxon>Rhizobiaceae</taxon>
        <taxon>Sinorhizobium/Ensifer group</taxon>
        <taxon>Sinorhizobium</taxon>
    </lineage>
</organism>
<name>H0G829_RHIML</name>
<gene>
    <name evidence="1" type="ORF">SM0020_28320</name>
</gene>
<dbReference type="Proteomes" id="UP000004038">
    <property type="component" value="Unassembled WGS sequence"/>
</dbReference>
<evidence type="ECO:0000313" key="1">
    <source>
        <dbReference type="EMBL" id="EHK74546.1"/>
    </source>
</evidence>
<sequence length="40" mass="4611">MSPSVVEELAELKIKIRTPNVEVREDIKITDVVPHRQNAR</sequence>
<reference evidence="1 2" key="1">
    <citation type="journal article" date="2012" name="J. Bacteriol.">
        <title>Draft Genome Sequence of Sinorhizobium meliloti CCNWSX0020, a Nitrogen-Fixing Symbiont with Copper Tolerance Capability Isolated from Lead-Zinc Mine Tailings.</title>
        <authorList>
            <person name="Li Z."/>
            <person name="Ma Z."/>
            <person name="Hao X."/>
            <person name="Wei G."/>
        </authorList>
    </citation>
    <scope>NUCLEOTIDE SEQUENCE [LARGE SCALE GENOMIC DNA]</scope>
    <source>
        <strain evidence="1 2">CCNWSX0020</strain>
    </source>
</reference>
<protein>
    <submittedName>
        <fullName evidence="1">Uncharacterized protein</fullName>
    </submittedName>
</protein>